<keyword evidence="3 9" id="KW-0813">Transport</keyword>
<accession>A0A8B4S5B0</accession>
<evidence type="ECO:0000256" key="5">
    <source>
        <dbReference type="ARBA" id="ARBA00022692"/>
    </source>
</evidence>
<dbReference type="AlphaFoldDB" id="A0A8B4S5B0"/>
<dbReference type="InterPro" id="IPR025885">
    <property type="entry name" value="PapC_N"/>
</dbReference>
<reference evidence="12 13" key="1">
    <citation type="submission" date="2018-06" db="EMBL/GenBank/DDBJ databases">
        <authorList>
            <consortium name="Pathogen Informatics"/>
            <person name="Doyle S."/>
        </authorList>
    </citation>
    <scope>NUCLEOTIDE SEQUENCE [LARGE SCALE GENOMIC DNA]</scope>
    <source>
        <strain evidence="12 13">NCTC10698</strain>
    </source>
</reference>
<feature type="domain" description="PapC-like C-terminal" evidence="10">
    <location>
        <begin position="762"/>
        <end position="826"/>
    </location>
</feature>
<evidence type="ECO:0000256" key="3">
    <source>
        <dbReference type="ARBA" id="ARBA00022448"/>
    </source>
</evidence>
<evidence type="ECO:0000256" key="2">
    <source>
        <dbReference type="ARBA" id="ARBA00008064"/>
    </source>
</evidence>
<sequence>MFIDARLSLRDALRAAIVSAALTGGISQVLAKTGAQQASFNPDFLQGPASHRVDISRFERGNPVAPGNYQLDVYVNQNGIGQQDVLVQDAQDGRASRYCFKRNQLASLGLDAARVSDATELNADCVDVTQQLPGAQAELDLPTLRLDLTIPQAFLKLPSRGYVDPRAWDRGVTAGFIDYNANAYRNEGRGQESTQLYTGLNVGLNIGDWRLRHNGSYSQSSGSGPTTSHYDAVSSYAQRDLTGLKSQLTLGEYYTPSDLFDSVPYTGVQLSSDDRMLPDSQRGFAPAIRGTAESNARVTVRQGGTVLYETSVAPGPFVINDLYNTGYAGDLKVTVTEADGRVRSFTVPFASVAQLLRPGTSRYSITAGKYRDDGLKNKPRFAQGTYQRGISNKWTGYIGGIIADQYLAVQGGIALSTSLGAFAFDTTHSRASGLQERGGLSSSARGLGSRLSYSKLLESTRTNFAVAAYRFSSEGYLSFGDFARARDPGATSARRQRSRFQLNINQPLAKGYGSLFLSGSLQSYWQAGRSSDTSYQAGYSNSYRWGSMSLSASRVESNRGKKITQYMLTLSFPLGRSSRAPYLSSSSTYSDKGDLNSQLNVSGALGEFNQFNYGVYGSRSRADGKTSNSGGGNVQYRAASTNVSGSYSEGDGYRQIGLGLSGSVVAHPQGITFSQSQGETRAIVEAKNAKGARLLNNYGDPLGGSGYGVVASLMPYRQNEVAIDPKGIADDVELQLTSQSVAPRYGAVVMLSYPTVTGEPVLLTLHNEQRQALPLGAEVLDAKGNSLTLVGQGSRVFFRATEPQGQLTVRWGQSSDRQCLVRYSLPSLEHKRESPFIKAQALCSKPSGAPQPRSVHEVSS</sequence>
<comment type="similarity">
    <text evidence="2 9">Belongs to the fimbrial export usher family.</text>
</comment>
<evidence type="ECO:0000313" key="12">
    <source>
        <dbReference type="EMBL" id="SUY78364.1"/>
    </source>
</evidence>
<evidence type="ECO:0000256" key="7">
    <source>
        <dbReference type="ARBA" id="ARBA00023136"/>
    </source>
</evidence>
<keyword evidence="8 9" id="KW-0998">Cell outer membrane</keyword>
<protein>
    <submittedName>
        <fullName evidence="12">Heat shock protein E</fullName>
    </submittedName>
</protein>
<evidence type="ECO:0000259" key="10">
    <source>
        <dbReference type="Pfam" id="PF13953"/>
    </source>
</evidence>
<keyword evidence="6" id="KW-0732">Signal</keyword>
<dbReference type="SUPFAM" id="SSF141729">
    <property type="entry name" value="FimD N-terminal domain-like"/>
    <property type="match status" value="1"/>
</dbReference>
<dbReference type="RefSeq" id="WP_080569854.1">
    <property type="nucleotide sequence ID" value="NZ_BBJZ01000002.1"/>
</dbReference>
<dbReference type="Gene3D" id="2.60.40.2070">
    <property type="match status" value="1"/>
</dbReference>
<dbReference type="InterPro" id="IPR043142">
    <property type="entry name" value="PapC-like_C_sf"/>
</dbReference>
<evidence type="ECO:0000313" key="13">
    <source>
        <dbReference type="Proteomes" id="UP000255070"/>
    </source>
</evidence>
<dbReference type="GeneID" id="63998616"/>
<evidence type="ECO:0000256" key="8">
    <source>
        <dbReference type="ARBA" id="ARBA00023237"/>
    </source>
</evidence>
<dbReference type="Pfam" id="PF00577">
    <property type="entry name" value="Usher"/>
    <property type="match status" value="1"/>
</dbReference>
<dbReference type="PROSITE" id="PS01151">
    <property type="entry name" value="FIMBRIAL_USHER"/>
    <property type="match status" value="1"/>
</dbReference>
<dbReference type="Gene3D" id="3.10.20.410">
    <property type="match status" value="1"/>
</dbReference>
<dbReference type="GO" id="GO:0009297">
    <property type="term" value="P:pilus assembly"/>
    <property type="evidence" value="ECO:0007669"/>
    <property type="project" value="InterPro"/>
</dbReference>
<gene>
    <name evidence="12" type="primary">htrE</name>
    <name evidence="12" type="ORF">NCTC10698_03278</name>
</gene>
<dbReference type="Proteomes" id="UP000255070">
    <property type="component" value="Unassembled WGS sequence"/>
</dbReference>
<dbReference type="InterPro" id="IPR000015">
    <property type="entry name" value="Fimb_usher"/>
</dbReference>
<evidence type="ECO:0000256" key="9">
    <source>
        <dbReference type="RuleBase" id="RU003884"/>
    </source>
</evidence>
<dbReference type="InterPro" id="IPR037224">
    <property type="entry name" value="PapC_N_sf"/>
</dbReference>
<keyword evidence="7 9" id="KW-0472">Membrane</keyword>
<evidence type="ECO:0000256" key="6">
    <source>
        <dbReference type="ARBA" id="ARBA00022729"/>
    </source>
</evidence>
<keyword evidence="4" id="KW-1134">Transmembrane beta strand</keyword>
<name>A0A8B4S5B0_COMTE</name>
<evidence type="ECO:0000256" key="1">
    <source>
        <dbReference type="ARBA" id="ARBA00004571"/>
    </source>
</evidence>
<proteinExistence type="inferred from homology"/>
<keyword evidence="12" id="KW-0346">Stress response</keyword>
<dbReference type="Gene3D" id="2.60.40.3110">
    <property type="match status" value="1"/>
</dbReference>
<dbReference type="PANTHER" id="PTHR30451:SF20">
    <property type="entry name" value="FIMBRIAE USHER"/>
    <property type="match status" value="1"/>
</dbReference>
<dbReference type="InterPro" id="IPR018030">
    <property type="entry name" value="Fimbrial_membr_usher_CS"/>
</dbReference>
<keyword evidence="9" id="KW-1029">Fimbrium biogenesis</keyword>
<comment type="caution">
    <text evidence="12">The sequence shown here is derived from an EMBL/GenBank/DDBJ whole genome shotgun (WGS) entry which is preliminary data.</text>
</comment>
<comment type="subcellular location">
    <subcellularLocation>
        <location evidence="1 9">Cell outer membrane</location>
        <topology evidence="1 9">Multi-pass membrane protein</topology>
    </subcellularLocation>
</comment>
<dbReference type="GO" id="GO:0009279">
    <property type="term" value="C:cell outer membrane"/>
    <property type="evidence" value="ECO:0007669"/>
    <property type="project" value="UniProtKB-SubCell"/>
</dbReference>
<feature type="domain" description="PapC N-terminal" evidence="11">
    <location>
        <begin position="39"/>
        <end position="183"/>
    </location>
</feature>
<keyword evidence="13" id="KW-1185">Reference proteome</keyword>
<evidence type="ECO:0000256" key="4">
    <source>
        <dbReference type="ARBA" id="ARBA00022452"/>
    </source>
</evidence>
<dbReference type="FunFam" id="2.60.40.3110:FF:000001">
    <property type="entry name" value="Putative fimbrial outer membrane usher"/>
    <property type="match status" value="1"/>
</dbReference>
<dbReference type="Pfam" id="PF13954">
    <property type="entry name" value="PapC_N"/>
    <property type="match status" value="1"/>
</dbReference>
<dbReference type="Gene3D" id="2.60.40.2610">
    <property type="entry name" value="Outer membrane usher protein FimD, plug domain"/>
    <property type="match status" value="1"/>
</dbReference>
<dbReference type="InterPro" id="IPR042186">
    <property type="entry name" value="FimD_plug_dom"/>
</dbReference>
<evidence type="ECO:0000259" key="11">
    <source>
        <dbReference type="Pfam" id="PF13954"/>
    </source>
</evidence>
<dbReference type="PANTHER" id="PTHR30451">
    <property type="entry name" value="OUTER MEMBRANE USHER PROTEIN"/>
    <property type="match status" value="1"/>
</dbReference>
<dbReference type="Pfam" id="PF13953">
    <property type="entry name" value="PapC_C"/>
    <property type="match status" value="1"/>
</dbReference>
<dbReference type="GO" id="GO:0015473">
    <property type="term" value="F:fimbrial usher porin activity"/>
    <property type="evidence" value="ECO:0007669"/>
    <property type="project" value="InterPro"/>
</dbReference>
<dbReference type="InterPro" id="IPR025949">
    <property type="entry name" value="PapC-like_C"/>
</dbReference>
<dbReference type="EMBL" id="UFXL01000001">
    <property type="protein sequence ID" value="SUY78364.1"/>
    <property type="molecule type" value="Genomic_DNA"/>
</dbReference>
<organism evidence="12 13">
    <name type="scientific">Comamonas testosteroni</name>
    <name type="common">Pseudomonas testosteroni</name>
    <dbReference type="NCBI Taxonomy" id="285"/>
    <lineage>
        <taxon>Bacteria</taxon>
        <taxon>Pseudomonadati</taxon>
        <taxon>Pseudomonadota</taxon>
        <taxon>Betaproteobacteria</taxon>
        <taxon>Burkholderiales</taxon>
        <taxon>Comamonadaceae</taxon>
        <taxon>Comamonas</taxon>
    </lineage>
</organism>
<keyword evidence="5 9" id="KW-0812">Transmembrane</keyword>